<evidence type="ECO:0000313" key="3">
    <source>
        <dbReference type="Proteomes" id="UP000789405"/>
    </source>
</evidence>
<evidence type="ECO:0000256" key="1">
    <source>
        <dbReference type="SAM" id="Coils"/>
    </source>
</evidence>
<proteinExistence type="predicted"/>
<gene>
    <name evidence="2" type="ORF">DERYTH_LOCUS5229</name>
</gene>
<evidence type="ECO:0000313" key="2">
    <source>
        <dbReference type="EMBL" id="CAG8550178.1"/>
    </source>
</evidence>
<dbReference type="OrthoDB" id="2390117at2759"/>
<keyword evidence="3" id="KW-1185">Reference proteome</keyword>
<organism evidence="2 3">
    <name type="scientific">Dentiscutata erythropus</name>
    <dbReference type="NCBI Taxonomy" id="1348616"/>
    <lineage>
        <taxon>Eukaryota</taxon>
        <taxon>Fungi</taxon>
        <taxon>Fungi incertae sedis</taxon>
        <taxon>Mucoromycota</taxon>
        <taxon>Glomeromycotina</taxon>
        <taxon>Glomeromycetes</taxon>
        <taxon>Diversisporales</taxon>
        <taxon>Gigasporaceae</taxon>
        <taxon>Dentiscutata</taxon>
    </lineage>
</organism>
<sequence>MIIFFGITSNIQENRTQHLNQNSAKRTRNENAELNIAEILQQLDGLLGQSSLKKNLEDQSYTLYNNNKHIYCHSCQKPITLHCFNDGTRLKEHIITSMHLKNSQKIESKKIRTTFLTTFFSNNTLKIMDKELNNFAEITVDNSTPIVINLTKPDKELNNLATITVTNNQVFKTE</sequence>
<keyword evidence="1" id="KW-0175">Coiled coil</keyword>
<name>A0A9N9FNL0_9GLOM</name>
<accession>A0A9N9FNL0</accession>
<dbReference type="Proteomes" id="UP000789405">
    <property type="component" value="Unassembled WGS sequence"/>
</dbReference>
<reference evidence="2" key="1">
    <citation type="submission" date="2021-06" db="EMBL/GenBank/DDBJ databases">
        <authorList>
            <person name="Kallberg Y."/>
            <person name="Tangrot J."/>
            <person name="Rosling A."/>
        </authorList>
    </citation>
    <scope>NUCLEOTIDE SEQUENCE</scope>
    <source>
        <strain evidence="2">MA453B</strain>
    </source>
</reference>
<feature type="coiled-coil region" evidence="1">
    <location>
        <begin position="22"/>
        <end position="49"/>
    </location>
</feature>
<protein>
    <submittedName>
        <fullName evidence="2">2019_t:CDS:1</fullName>
    </submittedName>
</protein>
<dbReference type="EMBL" id="CAJVPY010002144">
    <property type="protein sequence ID" value="CAG8550178.1"/>
    <property type="molecule type" value="Genomic_DNA"/>
</dbReference>
<comment type="caution">
    <text evidence="2">The sequence shown here is derived from an EMBL/GenBank/DDBJ whole genome shotgun (WGS) entry which is preliminary data.</text>
</comment>
<dbReference type="AlphaFoldDB" id="A0A9N9FNL0"/>